<name>A0A6A7Y858_9HYPH</name>
<evidence type="ECO:0000259" key="4">
    <source>
        <dbReference type="PROSITE" id="PS50949"/>
    </source>
</evidence>
<dbReference type="EMBL" id="VWNA01000003">
    <property type="protein sequence ID" value="MQT15534.1"/>
    <property type="molecule type" value="Genomic_DNA"/>
</dbReference>
<proteinExistence type="predicted"/>
<dbReference type="CDD" id="cd07377">
    <property type="entry name" value="WHTH_GntR"/>
    <property type="match status" value="1"/>
</dbReference>
<gene>
    <name evidence="5" type="ORF">F0357_23340</name>
</gene>
<keyword evidence="2" id="KW-0238">DNA-binding</keyword>
<keyword evidence="1" id="KW-0805">Transcription regulation</keyword>
<dbReference type="GO" id="GO:0003677">
    <property type="term" value="F:DNA binding"/>
    <property type="evidence" value="ECO:0007669"/>
    <property type="project" value="UniProtKB-KW"/>
</dbReference>
<dbReference type="SMART" id="SM00895">
    <property type="entry name" value="FCD"/>
    <property type="match status" value="1"/>
</dbReference>
<dbReference type="PANTHER" id="PTHR43537">
    <property type="entry name" value="TRANSCRIPTIONAL REGULATOR, GNTR FAMILY"/>
    <property type="match status" value="1"/>
</dbReference>
<keyword evidence="6" id="KW-1185">Reference proteome</keyword>
<feature type="domain" description="HTH gntR-type" evidence="4">
    <location>
        <begin position="17"/>
        <end position="85"/>
    </location>
</feature>
<dbReference type="InterPro" id="IPR000524">
    <property type="entry name" value="Tscrpt_reg_HTH_GntR"/>
</dbReference>
<evidence type="ECO:0000256" key="1">
    <source>
        <dbReference type="ARBA" id="ARBA00023015"/>
    </source>
</evidence>
<evidence type="ECO:0000256" key="3">
    <source>
        <dbReference type="ARBA" id="ARBA00023163"/>
    </source>
</evidence>
<dbReference type="PANTHER" id="PTHR43537:SF44">
    <property type="entry name" value="GNTR FAMILY REGULATORY PROTEIN"/>
    <property type="match status" value="1"/>
</dbReference>
<comment type="caution">
    <text evidence="5">The sequence shown here is derived from an EMBL/GenBank/DDBJ whole genome shotgun (WGS) entry which is preliminary data.</text>
</comment>
<dbReference type="AlphaFoldDB" id="A0A6A7Y858"/>
<dbReference type="Gene3D" id="1.20.120.530">
    <property type="entry name" value="GntR ligand-binding domain-like"/>
    <property type="match status" value="1"/>
</dbReference>
<dbReference type="SUPFAM" id="SSF46785">
    <property type="entry name" value="Winged helix' DNA-binding domain"/>
    <property type="match status" value="1"/>
</dbReference>
<evidence type="ECO:0000256" key="2">
    <source>
        <dbReference type="ARBA" id="ARBA00023125"/>
    </source>
</evidence>
<reference evidence="5 6" key="1">
    <citation type="submission" date="2019-09" db="EMBL/GenBank/DDBJ databases">
        <title>Segnochrobactrum spirostomi gen. nov., sp. nov., isolated from the ciliate Spirostomum cf. yagiui and description of a novel family, Segnochrobactraceae fam. nov. within the order Rhizobiales of the class Alphaproteobacteria.</title>
        <authorList>
            <person name="Akter S."/>
            <person name="Shazib S.U.A."/>
            <person name="Shin M.K."/>
        </authorList>
    </citation>
    <scope>NUCLEOTIDE SEQUENCE [LARGE SCALE GENOMIC DNA]</scope>
    <source>
        <strain evidence="5 6">Sp-1</strain>
    </source>
</reference>
<dbReference type="Pfam" id="PF07729">
    <property type="entry name" value="FCD"/>
    <property type="match status" value="1"/>
</dbReference>
<dbReference type="SUPFAM" id="SSF48008">
    <property type="entry name" value="GntR ligand-binding domain-like"/>
    <property type="match status" value="1"/>
</dbReference>
<dbReference type="Gene3D" id="1.10.10.10">
    <property type="entry name" value="Winged helix-like DNA-binding domain superfamily/Winged helix DNA-binding domain"/>
    <property type="match status" value="1"/>
</dbReference>
<dbReference type="PRINTS" id="PR00035">
    <property type="entry name" value="HTHGNTR"/>
</dbReference>
<dbReference type="PROSITE" id="PS50949">
    <property type="entry name" value="HTH_GNTR"/>
    <property type="match status" value="1"/>
</dbReference>
<dbReference type="InterPro" id="IPR011711">
    <property type="entry name" value="GntR_C"/>
</dbReference>
<dbReference type="Pfam" id="PF00392">
    <property type="entry name" value="GntR"/>
    <property type="match status" value="1"/>
</dbReference>
<dbReference type="InterPro" id="IPR036390">
    <property type="entry name" value="WH_DNA-bd_sf"/>
</dbReference>
<dbReference type="Proteomes" id="UP000332515">
    <property type="component" value="Unassembled WGS sequence"/>
</dbReference>
<evidence type="ECO:0000313" key="5">
    <source>
        <dbReference type="EMBL" id="MQT15534.1"/>
    </source>
</evidence>
<dbReference type="RefSeq" id="WP_153491066.1">
    <property type="nucleotide sequence ID" value="NZ_VWNA01000003.1"/>
</dbReference>
<dbReference type="SMART" id="SM00345">
    <property type="entry name" value="HTH_GNTR"/>
    <property type="match status" value="1"/>
</dbReference>
<dbReference type="InterPro" id="IPR036388">
    <property type="entry name" value="WH-like_DNA-bd_sf"/>
</dbReference>
<protein>
    <submittedName>
        <fullName evidence="5">FadR family transcriptional regulator</fullName>
    </submittedName>
</protein>
<organism evidence="5 6">
    <name type="scientific">Segnochrobactrum spirostomi</name>
    <dbReference type="NCBI Taxonomy" id="2608987"/>
    <lineage>
        <taxon>Bacteria</taxon>
        <taxon>Pseudomonadati</taxon>
        <taxon>Pseudomonadota</taxon>
        <taxon>Alphaproteobacteria</taxon>
        <taxon>Hyphomicrobiales</taxon>
        <taxon>Segnochrobactraceae</taxon>
        <taxon>Segnochrobactrum</taxon>
    </lineage>
</organism>
<evidence type="ECO:0000313" key="6">
    <source>
        <dbReference type="Proteomes" id="UP000332515"/>
    </source>
</evidence>
<sequence>MSLASADLQRVPPRPRPRVGRDFTVALARAIVEGRFPEGSTLPREQDLCAEYSISRSVVREALKTLESKGVVRSRARAGTRVRPRSDWNLLDAELLDWMGESVVDADLLAAVLEARQAIEPFAAALAAERASLADVAALHAAWEAMRDAAPGDDQAFTAADAEFHRVLMRASGNRVFEQLSGIIDAALTRSLDRSNRSVHSHREAIEIHGRLVEALRMRDRAAAHRASEEILQTAARDLSLPRR</sequence>
<accession>A0A6A7Y858</accession>
<dbReference type="GO" id="GO:0003700">
    <property type="term" value="F:DNA-binding transcription factor activity"/>
    <property type="evidence" value="ECO:0007669"/>
    <property type="project" value="InterPro"/>
</dbReference>
<keyword evidence="3" id="KW-0804">Transcription</keyword>
<dbReference type="InterPro" id="IPR008920">
    <property type="entry name" value="TF_FadR/GntR_C"/>
</dbReference>